<evidence type="ECO:0000256" key="1">
    <source>
        <dbReference type="SAM" id="MobiDB-lite"/>
    </source>
</evidence>
<feature type="region of interest" description="Disordered" evidence="1">
    <location>
        <begin position="42"/>
        <end position="64"/>
    </location>
</feature>
<organism evidence="2 3">
    <name type="scientific">Chamaesiphon minutus (strain ATCC 27169 / PCC 6605)</name>
    <dbReference type="NCBI Taxonomy" id="1173020"/>
    <lineage>
        <taxon>Bacteria</taxon>
        <taxon>Bacillati</taxon>
        <taxon>Cyanobacteriota</taxon>
        <taxon>Cyanophyceae</taxon>
        <taxon>Gomontiellales</taxon>
        <taxon>Chamaesiphonaceae</taxon>
        <taxon>Chamaesiphon</taxon>
    </lineage>
</organism>
<dbReference type="EMBL" id="CP003600">
    <property type="protein sequence ID" value="AFY95164.1"/>
    <property type="molecule type" value="Genomic_DNA"/>
</dbReference>
<dbReference type="Proteomes" id="UP000010366">
    <property type="component" value="Chromosome"/>
</dbReference>
<protein>
    <submittedName>
        <fullName evidence="2">Uncharacterized protein</fullName>
    </submittedName>
</protein>
<accession>K9ULT4</accession>
<keyword evidence="3" id="KW-1185">Reference proteome</keyword>
<reference evidence="2 3" key="1">
    <citation type="submission" date="2012-05" db="EMBL/GenBank/DDBJ databases">
        <title>Finished chromosome of genome of Chamaesiphon sp. PCC 6605.</title>
        <authorList>
            <consortium name="US DOE Joint Genome Institute"/>
            <person name="Gugger M."/>
            <person name="Coursin T."/>
            <person name="Rippka R."/>
            <person name="Tandeau De Marsac N."/>
            <person name="Huntemann M."/>
            <person name="Wei C.-L."/>
            <person name="Han J."/>
            <person name="Detter J.C."/>
            <person name="Han C."/>
            <person name="Tapia R."/>
            <person name="Chen A."/>
            <person name="Kyrpides N."/>
            <person name="Mavromatis K."/>
            <person name="Markowitz V."/>
            <person name="Szeto E."/>
            <person name="Ivanova N."/>
            <person name="Pagani I."/>
            <person name="Pati A."/>
            <person name="Goodwin L."/>
            <person name="Nordberg H.P."/>
            <person name="Cantor M.N."/>
            <person name="Hua S.X."/>
            <person name="Woyke T."/>
            <person name="Kerfeld C.A."/>
        </authorList>
    </citation>
    <scope>NUCLEOTIDE SEQUENCE [LARGE SCALE GENOMIC DNA]</scope>
    <source>
        <strain evidence="3">ATCC 27169 / PCC 6605</strain>
    </source>
</reference>
<evidence type="ECO:0000313" key="3">
    <source>
        <dbReference type="Proteomes" id="UP000010366"/>
    </source>
</evidence>
<dbReference type="KEGG" id="cmp:Cha6605_4222"/>
<name>K9ULT4_CHAP6</name>
<evidence type="ECO:0000313" key="2">
    <source>
        <dbReference type="EMBL" id="AFY95164.1"/>
    </source>
</evidence>
<dbReference type="HOGENOM" id="CLU_2859515_0_0_3"/>
<dbReference type="AlphaFoldDB" id="K9ULT4"/>
<proteinExistence type="predicted"/>
<gene>
    <name evidence="2" type="ORF">Cha6605_4222</name>
</gene>
<sequence>MPRLVGRTSKTPLYTTIALLVLAAATALEYTGEIDLVAGFGRDNPSMRSTQFYDDSQLRRPIEP</sequence>